<organism evidence="2 3">
    <name type="scientific">Acorus calamus</name>
    <name type="common">Sweet flag</name>
    <dbReference type="NCBI Taxonomy" id="4465"/>
    <lineage>
        <taxon>Eukaryota</taxon>
        <taxon>Viridiplantae</taxon>
        <taxon>Streptophyta</taxon>
        <taxon>Embryophyta</taxon>
        <taxon>Tracheophyta</taxon>
        <taxon>Spermatophyta</taxon>
        <taxon>Magnoliopsida</taxon>
        <taxon>Liliopsida</taxon>
        <taxon>Acoraceae</taxon>
        <taxon>Acorus</taxon>
    </lineage>
</organism>
<gene>
    <name evidence="2" type="primary">TCP7</name>
    <name evidence="2" type="ORF">QJS10_CPB15g00019</name>
</gene>
<keyword evidence="3" id="KW-1185">Reference proteome</keyword>
<reference evidence="2" key="1">
    <citation type="journal article" date="2023" name="Nat. Commun.">
        <title>Diploid and tetraploid genomes of Acorus and the evolution of monocots.</title>
        <authorList>
            <person name="Ma L."/>
            <person name="Liu K.W."/>
            <person name="Li Z."/>
            <person name="Hsiao Y.Y."/>
            <person name="Qi Y."/>
            <person name="Fu T."/>
            <person name="Tang G.D."/>
            <person name="Zhang D."/>
            <person name="Sun W.H."/>
            <person name="Liu D.K."/>
            <person name="Li Y."/>
            <person name="Chen G.Z."/>
            <person name="Liu X.D."/>
            <person name="Liao X.Y."/>
            <person name="Jiang Y.T."/>
            <person name="Yu X."/>
            <person name="Hao Y."/>
            <person name="Huang J."/>
            <person name="Zhao X.W."/>
            <person name="Ke S."/>
            <person name="Chen Y.Y."/>
            <person name="Wu W.L."/>
            <person name="Hsu J.L."/>
            <person name="Lin Y.F."/>
            <person name="Huang M.D."/>
            <person name="Li C.Y."/>
            <person name="Huang L."/>
            <person name="Wang Z.W."/>
            <person name="Zhao X."/>
            <person name="Zhong W.Y."/>
            <person name="Peng D.H."/>
            <person name="Ahmad S."/>
            <person name="Lan S."/>
            <person name="Zhang J.S."/>
            <person name="Tsai W.C."/>
            <person name="Van de Peer Y."/>
            <person name="Liu Z.J."/>
        </authorList>
    </citation>
    <scope>NUCLEOTIDE SEQUENCE</scope>
    <source>
        <strain evidence="2">CP</strain>
    </source>
</reference>
<reference evidence="2" key="2">
    <citation type="submission" date="2023-06" db="EMBL/GenBank/DDBJ databases">
        <authorList>
            <person name="Ma L."/>
            <person name="Liu K.-W."/>
            <person name="Li Z."/>
            <person name="Hsiao Y.-Y."/>
            <person name="Qi Y."/>
            <person name="Fu T."/>
            <person name="Tang G."/>
            <person name="Zhang D."/>
            <person name="Sun W.-H."/>
            <person name="Liu D.-K."/>
            <person name="Li Y."/>
            <person name="Chen G.-Z."/>
            <person name="Liu X.-D."/>
            <person name="Liao X.-Y."/>
            <person name="Jiang Y.-T."/>
            <person name="Yu X."/>
            <person name="Hao Y."/>
            <person name="Huang J."/>
            <person name="Zhao X.-W."/>
            <person name="Ke S."/>
            <person name="Chen Y.-Y."/>
            <person name="Wu W.-L."/>
            <person name="Hsu J.-L."/>
            <person name="Lin Y.-F."/>
            <person name="Huang M.-D."/>
            <person name="Li C.-Y."/>
            <person name="Huang L."/>
            <person name="Wang Z.-W."/>
            <person name="Zhao X."/>
            <person name="Zhong W.-Y."/>
            <person name="Peng D.-H."/>
            <person name="Ahmad S."/>
            <person name="Lan S."/>
            <person name="Zhang J.-S."/>
            <person name="Tsai W.-C."/>
            <person name="Van De Peer Y."/>
            <person name="Liu Z.-J."/>
        </authorList>
    </citation>
    <scope>NUCLEOTIDE SEQUENCE</scope>
    <source>
        <strain evidence="2">CP</strain>
        <tissue evidence="2">Leaves</tissue>
    </source>
</reference>
<evidence type="ECO:0000256" key="1">
    <source>
        <dbReference type="SAM" id="MobiDB-lite"/>
    </source>
</evidence>
<accession>A0AAV9D334</accession>
<feature type="compositionally biased region" description="Gly residues" evidence="1">
    <location>
        <begin position="37"/>
        <end position="47"/>
    </location>
</feature>
<name>A0AAV9D334_ACOCL</name>
<dbReference type="AlphaFoldDB" id="A0AAV9D334"/>
<sequence>MNPDLNATEANITNGSMDHIEPNGPTTMARLTVSLRNGGGGGGGGSSSSGSVTTTSASLDYKPIYHHHHHLQTAPPPQQPTLTAAPFILGKRLRTDDESDNGAKDDGGGGAVSAASAAAVGIGGVGVGIGPAAGFWALPARPDFGQVWSFAAAAGAQEFVMPSAFPGRFAQPMGEASAARVGNYLPLAQGHLNLLASLSGPPASSGRREDDHR</sequence>
<evidence type="ECO:0000313" key="3">
    <source>
        <dbReference type="Proteomes" id="UP001180020"/>
    </source>
</evidence>
<proteinExistence type="predicted"/>
<feature type="region of interest" description="Disordered" evidence="1">
    <location>
        <begin position="32"/>
        <end position="55"/>
    </location>
</feature>
<evidence type="ECO:0000313" key="2">
    <source>
        <dbReference type="EMBL" id="KAK1295625.1"/>
    </source>
</evidence>
<comment type="caution">
    <text evidence="2">The sequence shown here is derived from an EMBL/GenBank/DDBJ whole genome shotgun (WGS) entry which is preliminary data.</text>
</comment>
<protein>
    <submittedName>
        <fullName evidence="2">Transcription factor TCP7</fullName>
    </submittedName>
</protein>
<dbReference type="Proteomes" id="UP001180020">
    <property type="component" value="Unassembled WGS sequence"/>
</dbReference>
<dbReference type="EMBL" id="JAUJYO010000015">
    <property type="protein sequence ID" value="KAK1295625.1"/>
    <property type="molecule type" value="Genomic_DNA"/>
</dbReference>